<dbReference type="EMBL" id="LXQA011146262">
    <property type="protein sequence ID" value="MCI86644.1"/>
    <property type="molecule type" value="Genomic_DNA"/>
</dbReference>
<protein>
    <submittedName>
        <fullName evidence="1">Uncharacterized protein</fullName>
    </submittedName>
</protein>
<feature type="non-terminal residue" evidence="1">
    <location>
        <position position="47"/>
    </location>
</feature>
<comment type="caution">
    <text evidence="1">The sequence shown here is derived from an EMBL/GenBank/DDBJ whole genome shotgun (WGS) entry which is preliminary data.</text>
</comment>
<proteinExistence type="predicted"/>
<organism evidence="1 2">
    <name type="scientific">Trifolium medium</name>
    <dbReference type="NCBI Taxonomy" id="97028"/>
    <lineage>
        <taxon>Eukaryota</taxon>
        <taxon>Viridiplantae</taxon>
        <taxon>Streptophyta</taxon>
        <taxon>Embryophyta</taxon>
        <taxon>Tracheophyta</taxon>
        <taxon>Spermatophyta</taxon>
        <taxon>Magnoliopsida</taxon>
        <taxon>eudicotyledons</taxon>
        <taxon>Gunneridae</taxon>
        <taxon>Pentapetalae</taxon>
        <taxon>rosids</taxon>
        <taxon>fabids</taxon>
        <taxon>Fabales</taxon>
        <taxon>Fabaceae</taxon>
        <taxon>Papilionoideae</taxon>
        <taxon>50 kb inversion clade</taxon>
        <taxon>NPAAA clade</taxon>
        <taxon>Hologalegina</taxon>
        <taxon>IRL clade</taxon>
        <taxon>Trifolieae</taxon>
        <taxon>Trifolium</taxon>
    </lineage>
</organism>
<name>A0A392VE37_9FABA</name>
<reference evidence="1 2" key="1">
    <citation type="journal article" date="2018" name="Front. Plant Sci.">
        <title>Red Clover (Trifolium pratense) and Zigzag Clover (T. medium) - A Picture of Genomic Similarities and Differences.</title>
        <authorList>
            <person name="Dluhosova J."/>
            <person name="Istvanek J."/>
            <person name="Nedelnik J."/>
            <person name="Repkova J."/>
        </authorList>
    </citation>
    <scope>NUCLEOTIDE SEQUENCE [LARGE SCALE GENOMIC DNA]</scope>
    <source>
        <strain evidence="2">cv. 10/8</strain>
        <tissue evidence="1">Leaf</tissue>
    </source>
</reference>
<evidence type="ECO:0000313" key="1">
    <source>
        <dbReference type="EMBL" id="MCI86644.1"/>
    </source>
</evidence>
<dbReference type="AlphaFoldDB" id="A0A392VE37"/>
<keyword evidence="2" id="KW-1185">Reference proteome</keyword>
<evidence type="ECO:0000313" key="2">
    <source>
        <dbReference type="Proteomes" id="UP000265520"/>
    </source>
</evidence>
<accession>A0A392VE37</accession>
<sequence>MNSLGEDLEFLGGTSSPTLADYRQLSPDVCLVPDLSRQLSLGLARRE</sequence>
<dbReference type="Proteomes" id="UP000265520">
    <property type="component" value="Unassembled WGS sequence"/>
</dbReference>